<keyword evidence="1 4" id="KW-0460">Magnesium</keyword>
<gene>
    <name evidence="5" type="ORF">J27TS8_32210</name>
</gene>
<dbReference type="InterPro" id="IPR023214">
    <property type="entry name" value="HAD_sf"/>
</dbReference>
<dbReference type="GO" id="GO:0016791">
    <property type="term" value="F:phosphatase activity"/>
    <property type="evidence" value="ECO:0007669"/>
    <property type="project" value="TreeGrafter"/>
</dbReference>
<protein>
    <recommendedName>
        <fullName evidence="1">Acid sugar phosphatase</fullName>
        <ecNumber evidence="1">3.1.3.-</ecNumber>
    </recommendedName>
</protein>
<dbReference type="GO" id="GO:0005737">
    <property type="term" value="C:cytoplasm"/>
    <property type="evidence" value="ECO:0007669"/>
    <property type="project" value="TreeGrafter"/>
</dbReference>
<feature type="active site" description="Proton donor" evidence="2">
    <location>
        <position position="15"/>
    </location>
</feature>
<feature type="binding site" evidence="4">
    <location>
        <position position="13"/>
    </location>
    <ligand>
        <name>Mg(2+)</name>
        <dbReference type="ChEBI" id="CHEBI:18420"/>
    </ligand>
</feature>
<dbReference type="PIRSF" id="PIRSF000915">
    <property type="entry name" value="PGP-type_phosphatase"/>
    <property type="match status" value="1"/>
</dbReference>
<dbReference type="OrthoDB" id="9810449at2"/>
<dbReference type="InterPro" id="IPR036412">
    <property type="entry name" value="HAD-like_sf"/>
</dbReference>
<dbReference type="Proteomes" id="UP000682111">
    <property type="component" value="Unassembled WGS sequence"/>
</dbReference>
<comment type="cofactor">
    <cofactor evidence="4">
        <name>Mg(2+)</name>
        <dbReference type="ChEBI" id="CHEBI:18420"/>
    </cofactor>
    <text evidence="4">Divalent metal ions. Mg(2+) is the most effective.</text>
</comment>
<dbReference type="EMBL" id="BORC01000005">
    <property type="protein sequence ID" value="GIN63228.1"/>
    <property type="molecule type" value="Genomic_DNA"/>
</dbReference>
<proteinExistence type="inferred from homology"/>
<dbReference type="Pfam" id="PF13344">
    <property type="entry name" value="Hydrolase_6"/>
    <property type="match status" value="1"/>
</dbReference>
<dbReference type="SUPFAM" id="SSF56784">
    <property type="entry name" value="HAD-like"/>
    <property type="match status" value="1"/>
</dbReference>
<dbReference type="PANTHER" id="PTHR19288:SF46">
    <property type="entry name" value="HALOACID DEHALOGENASE-LIKE HYDROLASE DOMAIN-CONTAINING PROTEIN 2"/>
    <property type="match status" value="1"/>
</dbReference>
<dbReference type="PANTHER" id="PTHR19288">
    <property type="entry name" value="4-NITROPHENYLPHOSPHATASE-RELATED"/>
    <property type="match status" value="1"/>
</dbReference>
<evidence type="ECO:0000256" key="1">
    <source>
        <dbReference type="PIRNR" id="PIRNR000915"/>
    </source>
</evidence>
<evidence type="ECO:0000256" key="4">
    <source>
        <dbReference type="PIRSR" id="PIRSR000915-3"/>
    </source>
</evidence>
<comment type="function">
    <text evidence="1">Catalyzes the dephosphorylation of 2-6 carbon acid sugars in vitro.</text>
</comment>
<feature type="binding site" evidence="4">
    <location>
        <position position="15"/>
    </location>
    <ligand>
        <name>Mg(2+)</name>
        <dbReference type="ChEBI" id="CHEBI:18420"/>
    </ligand>
</feature>
<evidence type="ECO:0000256" key="2">
    <source>
        <dbReference type="PIRSR" id="PIRSR000915-1"/>
    </source>
</evidence>
<name>A0A920BUS9_9BACI</name>
<feature type="active site" description="Nucleophile" evidence="2">
    <location>
        <position position="13"/>
    </location>
</feature>
<evidence type="ECO:0000313" key="6">
    <source>
        <dbReference type="Proteomes" id="UP000682111"/>
    </source>
</evidence>
<dbReference type="Gene3D" id="3.40.50.1000">
    <property type="entry name" value="HAD superfamily/HAD-like"/>
    <property type="match status" value="2"/>
</dbReference>
<dbReference type="RefSeq" id="WP_095312311.1">
    <property type="nucleotide sequence ID" value="NZ_BORC01000005.1"/>
</dbReference>
<dbReference type="InterPro" id="IPR006357">
    <property type="entry name" value="HAD-SF_hydro_IIA"/>
</dbReference>
<dbReference type="EC" id="3.1.3.-" evidence="1"/>
<evidence type="ECO:0000256" key="3">
    <source>
        <dbReference type="PIRSR" id="PIRSR000915-2"/>
    </source>
</evidence>
<dbReference type="PROSITE" id="PS01228">
    <property type="entry name" value="COF_1"/>
    <property type="match status" value="1"/>
</dbReference>
<dbReference type="NCBIfam" id="TIGR01460">
    <property type="entry name" value="HAD-SF-IIA"/>
    <property type="match status" value="1"/>
</dbReference>
<dbReference type="GO" id="GO:0046872">
    <property type="term" value="F:metal ion binding"/>
    <property type="evidence" value="ECO:0007669"/>
    <property type="project" value="UniProtKB-KW"/>
</dbReference>
<organism evidence="5 6">
    <name type="scientific">Robertmurraya siralis</name>
    <dbReference type="NCBI Taxonomy" id="77777"/>
    <lineage>
        <taxon>Bacteria</taxon>
        <taxon>Bacillati</taxon>
        <taxon>Bacillota</taxon>
        <taxon>Bacilli</taxon>
        <taxon>Bacillales</taxon>
        <taxon>Bacillaceae</taxon>
        <taxon>Robertmurraya</taxon>
    </lineage>
</organism>
<keyword evidence="1 4" id="KW-0479">Metal-binding</keyword>
<feature type="binding site" evidence="3">
    <location>
        <position position="187"/>
    </location>
    <ligand>
        <name>substrate</name>
    </ligand>
</feature>
<comment type="similarity">
    <text evidence="1">Belongs to the HAD-like hydrolase superfamily. NagD family.</text>
</comment>
<comment type="caution">
    <text evidence="5">The sequence shown here is derived from an EMBL/GenBank/DDBJ whole genome shotgun (WGS) entry which is preliminary data.</text>
</comment>
<accession>A0A920BUS9</accession>
<evidence type="ECO:0000313" key="5">
    <source>
        <dbReference type="EMBL" id="GIN63228.1"/>
    </source>
</evidence>
<feature type="binding site" evidence="4">
    <location>
        <position position="212"/>
    </location>
    <ligand>
        <name>Mg(2+)</name>
        <dbReference type="ChEBI" id="CHEBI:18420"/>
    </ligand>
</feature>
<dbReference type="Pfam" id="PF13242">
    <property type="entry name" value="Hydrolase_like"/>
    <property type="match status" value="1"/>
</dbReference>
<dbReference type="AlphaFoldDB" id="A0A920BUS9"/>
<sequence>MINIDEFDAFCFDLDGTIYLGEELLPGVENVIAHLRKANKKIMFITNSPTMTRSECCTRLKKMGVAAELEEVITATFLSAVYFTEQAPDALVYIVGEKSIEEEFKLFELKTTNNPLEATHVLVGLDRSFSYQKLNLAMNALRNGAKLVLTNPDPACPVPGGFISDTMAIASAIKVASGKSNEQIVGKPSSFYAEKVLEKLQINTNRCLIIGDRLETDILLGKENDIRTCLVLTGTSTLADIKKEQIYPDYIVENLQFFLKE</sequence>
<reference evidence="5" key="1">
    <citation type="submission" date="2021-03" db="EMBL/GenBank/DDBJ databases">
        <title>Antimicrobial resistance genes in bacteria isolated from Japanese honey, and their potential for conferring macrolide and lincosamide resistance in the American foulbrood pathogen Paenibacillus larvae.</title>
        <authorList>
            <person name="Okamoto M."/>
            <person name="Kumagai M."/>
            <person name="Kanamori H."/>
            <person name="Takamatsu D."/>
        </authorList>
    </citation>
    <scope>NUCLEOTIDE SEQUENCE</scope>
    <source>
        <strain evidence="5">J27TS8</strain>
    </source>
</reference>
<keyword evidence="6" id="KW-1185">Reference proteome</keyword>